<dbReference type="Gene3D" id="3.30.70.370">
    <property type="match status" value="1"/>
</dbReference>
<dbReference type="InterPro" id="IPR012337">
    <property type="entry name" value="RNaseH-like_sf"/>
</dbReference>
<dbReference type="SMART" id="SM00482">
    <property type="entry name" value="POLAc"/>
    <property type="match status" value="1"/>
</dbReference>
<protein>
    <recommendedName>
        <fullName evidence="5">DNA-directed DNA polymerase family A palm domain-containing protein</fullName>
    </recommendedName>
</protein>
<evidence type="ECO:0000256" key="1">
    <source>
        <dbReference type="ARBA" id="ARBA00022705"/>
    </source>
</evidence>
<evidence type="ECO:0000259" key="2">
    <source>
        <dbReference type="SMART" id="SM00474"/>
    </source>
</evidence>
<dbReference type="Pfam" id="PF00476">
    <property type="entry name" value="DNA_pol_A"/>
    <property type="match status" value="1"/>
</dbReference>
<dbReference type="GO" id="GO:0008408">
    <property type="term" value="F:3'-5' exonuclease activity"/>
    <property type="evidence" value="ECO:0007669"/>
    <property type="project" value="InterPro"/>
</dbReference>
<evidence type="ECO:0000259" key="3">
    <source>
        <dbReference type="SMART" id="SM00482"/>
    </source>
</evidence>
<dbReference type="GO" id="GO:0006302">
    <property type="term" value="P:double-strand break repair"/>
    <property type="evidence" value="ECO:0007669"/>
    <property type="project" value="TreeGrafter"/>
</dbReference>
<gene>
    <name evidence="4" type="ORF">LCGC14_0947340</name>
</gene>
<dbReference type="InterPro" id="IPR043502">
    <property type="entry name" value="DNA/RNA_pol_sf"/>
</dbReference>
<comment type="caution">
    <text evidence="4">The sequence shown here is derived from an EMBL/GenBank/DDBJ whole genome shotgun (WGS) entry which is preliminary data.</text>
</comment>
<dbReference type="InterPro" id="IPR002562">
    <property type="entry name" value="3'-5'_exonuclease_dom"/>
</dbReference>
<dbReference type="AlphaFoldDB" id="A0A0F9NN36"/>
<dbReference type="SUPFAM" id="SSF56672">
    <property type="entry name" value="DNA/RNA polymerases"/>
    <property type="match status" value="1"/>
</dbReference>
<evidence type="ECO:0000313" key="4">
    <source>
        <dbReference type="EMBL" id="KKN19269.1"/>
    </source>
</evidence>
<keyword evidence="1" id="KW-0235">DNA replication</keyword>
<feature type="domain" description="3'-5' exonuclease" evidence="2">
    <location>
        <begin position="3"/>
        <end position="177"/>
    </location>
</feature>
<evidence type="ECO:0008006" key="5">
    <source>
        <dbReference type="Google" id="ProtNLM"/>
    </source>
</evidence>
<dbReference type="Gene3D" id="3.30.420.10">
    <property type="entry name" value="Ribonuclease H-like superfamily/Ribonuclease H"/>
    <property type="match status" value="1"/>
</dbReference>
<dbReference type="InterPro" id="IPR001098">
    <property type="entry name" value="DNA-dir_DNA_pol_A_palm_dom"/>
</dbReference>
<dbReference type="InterPro" id="IPR002298">
    <property type="entry name" value="DNA_polymerase_A"/>
</dbReference>
<dbReference type="PANTHER" id="PTHR10133:SF27">
    <property type="entry name" value="DNA POLYMERASE NU"/>
    <property type="match status" value="1"/>
</dbReference>
<accession>A0A0F9NN36</accession>
<dbReference type="GO" id="GO:0006261">
    <property type="term" value="P:DNA-templated DNA replication"/>
    <property type="evidence" value="ECO:0007669"/>
    <property type="project" value="InterPro"/>
</dbReference>
<dbReference type="PANTHER" id="PTHR10133">
    <property type="entry name" value="DNA POLYMERASE I"/>
    <property type="match status" value="1"/>
</dbReference>
<dbReference type="InterPro" id="IPR036397">
    <property type="entry name" value="RNaseH_sf"/>
</dbReference>
<proteinExistence type="predicted"/>
<dbReference type="SMART" id="SM00474">
    <property type="entry name" value="35EXOc"/>
    <property type="match status" value="1"/>
</dbReference>
<name>A0A0F9NN36_9ZZZZ</name>
<dbReference type="Gene3D" id="1.10.150.20">
    <property type="entry name" value="5' to 3' exonuclease, C-terminal subdomain"/>
    <property type="match status" value="1"/>
</dbReference>
<reference evidence="4" key="1">
    <citation type="journal article" date="2015" name="Nature">
        <title>Complex archaea that bridge the gap between prokaryotes and eukaryotes.</title>
        <authorList>
            <person name="Spang A."/>
            <person name="Saw J.H."/>
            <person name="Jorgensen S.L."/>
            <person name="Zaremba-Niedzwiedzka K."/>
            <person name="Martijn J."/>
            <person name="Lind A.E."/>
            <person name="van Eijk R."/>
            <person name="Schleper C."/>
            <person name="Guy L."/>
            <person name="Ettema T.J."/>
        </authorList>
    </citation>
    <scope>NUCLEOTIDE SEQUENCE</scope>
</reference>
<dbReference type="GO" id="GO:0003677">
    <property type="term" value="F:DNA binding"/>
    <property type="evidence" value="ECO:0007669"/>
    <property type="project" value="InterPro"/>
</dbReference>
<dbReference type="EMBL" id="LAZR01003350">
    <property type="protein sequence ID" value="KKN19269.1"/>
    <property type="molecule type" value="Genomic_DNA"/>
</dbReference>
<feature type="domain" description="DNA-directed DNA polymerase family A palm" evidence="3">
    <location>
        <begin position="334"/>
        <end position="534"/>
    </location>
</feature>
<dbReference type="PRINTS" id="PR00868">
    <property type="entry name" value="DNAPOLI"/>
</dbReference>
<sequence>MPVFYYGSGTAKERFQHFLDNPPEAIAVDVETISLKERMPIGFAIAFSPDEAFYFQVHPEAPRELELLKPLLFNPKVCKIAHNMLFDMGVLPMIPYLAGFDRNNIFDTNVAARLLGREETALPILANEVGMIITSAKDMLVGKKTMLDLDPMEVAEHCQMDAKATFALYLKYMPKILEQFGEYFRVEMNVIPILIDLSLRGLDIDQRARAELEAKLEDEVEFYRRQLEEYGIEKPGSAQQVGYMLGKRGNFLPMTRSKRQLSTDKSNLGFLDDPMAAAVLGWRTKSKLLSTYISPLKGEERFYTEYYLDTVVGRLNSRNRNIQNIPGPNKKTGDLGCRYIFLPDNGCFTTGDYAKEHMYILAQVSQDRDLLKVLYDPDPEKNDVHMLTARKMNISRTIAKIVNYAIPYGGTADTISENGKIRDKRLCQKLLDDWFRAYPGAADWIMNAQRVGVKEGWALPTLFGRRIHIPEEFTRWGALNTSRMNNKAVNYPILGSDGEIMKRAIILCQRRGLGPPVMATSVHDSLSFDGDVELPIDGLEHIPGYRIPFEVKKTITWE</sequence>
<dbReference type="Gene3D" id="1.20.1060.10">
    <property type="entry name" value="Taq DNA Polymerase, Chain T, domain 4"/>
    <property type="match status" value="1"/>
</dbReference>
<organism evidence="4">
    <name type="scientific">marine sediment metagenome</name>
    <dbReference type="NCBI Taxonomy" id="412755"/>
    <lineage>
        <taxon>unclassified sequences</taxon>
        <taxon>metagenomes</taxon>
        <taxon>ecological metagenomes</taxon>
    </lineage>
</organism>
<dbReference type="Pfam" id="PF01612">
    <property type="entry name" value="DNA_pol_A_exo1"/>
    <property type="match status" value="1"/>
</dbReference>
<dbReference type="SUPFAM" id="SSF53098">
    <property type="entry name" value="Ribonuclease H-like"/>
    <property type="match status" value="1"/>
</dbReference>
<dbReference type="GO" id="GO:0003887">
    <property type="term" value="F:DNA-directed DNA polymerase activity"/>
    <property type="evidence" value="ECO:0007669"/>
    <property type="project" value="InterPro"/>
</dbReference>